<dbReference type="RefSeq" id="WP_166284612.1">
    <property type="nucleotide sequence ID" value="NZ_JAANNP010000099.1"/>
</dbReference>
<gene>
    <name evidence="3" type="ORF">G9H71_20370</name>
</gene>
<organism evidence="3 4">
    <name type="scientific">Motilibacter deserti</name>
    <dbReference type="NCBI Taxonomy" id="2714956"/>
    <lineage>
        <taxon>Bacteria</taxon>
        <taxon>Bacillati</taxon>
        <taxon>Actinomycetota</taxon>
        <taxon>Actinomycetes</taxon>
        <taxon>Motilibacterales</taxon>
        <taxon>Motilibacteraceae</taxon>
        <taxon>Motilibacter</taxon>
    </lineage>
</organism>
<feature type="transmembrane region" description="Helical" evidence="2">
    <location>
        <begin position="196"/>
        <end position="216"/>
    </location>
</feature>
<reference evidence="3 4" key="1">
    <citation type="submission" date="2020-03" db="EMBL/GenBank/DDBJ databases">
        <title>Two novel Motilibacter sp.</title>
        <authorList>
            <person name="Liu S."/>
        </authorList>
    </citation>
    <scope>NUCLEOTIDE SEQUENCE [LARGE SCALE GENOMIC DNA]</scope>
    <source>
        <strain evidence="3 4">E257</strain>
    </source>
</reference>
<evidence type="ECO:0000313" key="3">
    <source>
        <dbReference type="EMBL" id="NHC16144.1"/>
    </source>
</evidence>
<sequence>MTTLSLAPDRSRPASRAGAPPGALRLAVAAEVARTRTTRTVLWLGLAGALLAAVMTAMVAATIGQPGGQEVASETGRLTVLSFGFSAGLMATLVGVLSVASERRYRTMGSSLVATPSRRNWLLAKALVVVPIGLVFTTVGQAVALAIGAPVLSSHGAHVDLWSGPALQMTIGTLTLGAFSAVWGVALGALIRNQMVAVAAVTLYSIMVEAAVIQYVPAVGKWLPGGAQSAIVHDPATEHLSAGAGYLVFAAWCTVGLLLAIRQVAREDVTVSAT</sequence>
<dbReference type="Proteomes" id="UP000800981">
    <property type="component" value="Unassembled WGS sequence"/>
</dbReference>
<dbReference type="EMBL" id="JAANNP010000099">
    <property type="protein sequence ID" value="NHC16144.1"/>
    <property type="molecule type" value="Genomic_DNA"/>
</dbReference>
<feature type="region of interest" description="Disordered" evidence="1">
    <location>
        <begin position="1"/>
        <end position="20"/>
    </location>
</feature>
<feature type="transmembrane region" description="Helical" evidence="2">
    <location>
        <begin position="83"/>
        <end position="101"/>
    </location>
</feature>
<evidence type="ECO:0008006" key="5">
    <source>
        <dbReference type="Google" id="ProtNLM"/>
    </source>
</evidence>
<evidence type="ECO:0000256" key="2">
    <source>
        <dbReference type="SAM" id="Phobius"/>
    </source>
</evidence>
<name>A0ABX0GYX7_9ACTN</name>
<keyword evidence="2" id="KW-0812">Transmembrane</keyword>
<keyword evidence="4" id="KW-1185">Reference proteome</keyword>
<protein>
    <recommendedName>
        <fullName evidence="5">ABC-2 type transport system permease protein</fullName>
    </recommendedName>
</protein>
<comment type="caution">
    <text evidence="3">The sequence shown here is derived from an EMBL/GenBank/DDBJ whole genome shotgun (WGS) entry which is preliminary data.</text>
</comment>
<evidence type="ECO:0000313" key="4">
    <source>
        <dbReference type="Proteomes" id="UP000800981"/>
    </source>
</evidence>
<feature type="transmembrane region" description="Helical" evidence="2">
    <location>
        <begin position="41"/>
        <end position="63"/>
    </location>
</feature>
<keyword evidence="2" id="KW-1133">Transmembrane helix</keyword>
<evidence type="ECO:0000256" key="1">
    <source>
        <dbReference type="SAM" id="MobiDB-lite"/>
    </source>
</evidence>
<feature type="transmembrane region" description="Helical" evidence="2">
    <location>
        <begin position="167"/>
        <end position="189"/>
    </location>
</feature>
<proteinExistence type="predicted"/>
<feature type="transmembrane region" description="Helical" evidence="2">
    <location>
        <begin position="122"/>
        <end position="147"/>
    </location>
</feature>
<keyword evidence="2" id="KW-0472">Membrane</keyword>
<accession>A0ABX0GYX7</accession>
<feature type="transmembrane region" description="Helical" evidence="2">
    <location>
        <begin position="243"/>
        <end position="261"/>
    </location>
</feature>